<dbReference type="STRING" id="56408.A0A1E5RFJ2"/>
<dbReference type="GO" id="GO:0006465">
    <property type="term" value="P:signal peptide processing"/>
    <property type="evidence" value="ECO:0007669"/>
    <property type="project" value="UniProtKB-UniRule"/>
</dbReference>
<comment type="similarity">
    <text evidence="2 9">Belongs to the SPCS3 family.</text>
</comment>
<dbReference type="AlphaFoldDB" id="A0A1E5RFJ2"/>
<evidence type="ECO:0000256" key="9">
    <source>
        <dbReference type="PIRNR" id="PIRNR016089"/>
    </source>
</evidence>
<keyword evidence="12" id="KW-1185">Reference proteome</keyword>
<evidence type="ECO:0000256" key="5">
    <source>
        <dbReference type="ARBA" id="ARBA00022968"/>
    </source>
</evidence>
<dbReference type="GO" id="GO:0045047">
    <property type="term" value="P:protein targeting to ER"/>
    <property type="evidence" value="ECO:0007669"/>
    <property type="project" value="TreeGrafter"/>
</dbReference>
<evidence type="ECO:0000256" key="3">
    <source>
        <dbReference type="ARBA" id="ARBA00022692"/>
    </source>
</evidence>
<evidence type="ECO:0000256" key="2">
    <source>
        <dbReference type="ARBA" id="ARBA00009289"/>
    </source>
</evidence>
<dbReference type="Pfam" id="PF04573">
    <property type="entry name" value="SPC22"/>
    <property type="match status" value="1"/>
</dbReference>
<dbReference type="PIRSF" id="PIRSF016089">
    <property type="entry name" value="SPC22"/>
    <property type="match status" value="1"/>
</dbReference>
<keyword evidence="6 10" id="KW-1133">Transmembrane helix</keyword>
<keyword evidence="5" id="KW-0735">Signal-anchor</keyword>
<dbReference type="PANTHER" id="PTHR12804">
    <property type="entry name" value="MICROSOMAL SIGNAL PEPTIDASE 23 KD SUBUNIT SPC22/23"/>
    <property type="match status" value="1"/>
</dbReference>
<accession>A0A1E5RFJ2</accession>
<gene>
    <name evidence="11" type="ORF">AWRI3579_g1949</name>
</gene>
<proteinExistence type="inferred from homology"/>
<comment type="function">
    <text evidence="8">Essential component of the signal peptidase complex (SPC) which catalyzes the cleavage of N-terminal signal sequences from nascent proteins as they are translocated into the lumen of the endoplasmic reticulum. Essential for the SPC catalytic activity, possibly by stabilizing and positioning the active center of the complex close to the lumenal surface. Essential for viability.</text>
</comment>
<dbReference type="InParanoid" id="A0A1E5RFJ2"/>
<evidence type="ECO:0000256" key="7">
    <source>
        <dbReference type="ARBA" id="ARBA00023136"/>
    </source>
</evidence>
<evidence type="ECO:0000313" key="11">
    <source>
        <dbReference type="EMBL" id="OEJ85678.1"/>
    </source>
</evidence>
<evidence type="ECO:0000256" key="4">
    <source>
        <dbReference type="ARBA" id="ARBA00022824"/>
    </source>
</evidence>
<dbReference type="GO" id="GO:0005787">
    <property type="term" value="C:signal peptidase complex"/>
    <property type="evidence" value="ECO:0007669"/>
    <property type="project" value="UniProtKB-UniRule"/>
</dbReference>
<keyword evidence="3 10" id="KW-0812">Transmembrane</keyword>
<name>A0A1E5RFJ2_9ASCO</name>
<dbReference type="PANTHER" id="PTHR12804:SF0">
    <property type="entry name" value="SIGNAL PEPTIDASE COMPLEX SUBUNIT 3"/>
    <property type="match status" value="1"/>
</dbReference>
<reference evidence="12" key="1">
    <citation type="journal article" date="2016" name="Genome Announc.">
        <title>Genome sequences of three species of Hanseniaspora isolated from spontaneous wine fermentations.</title>
        <authorList>
            <person name="Sternes P.R."/>
            <person name="Lee D."/>
            <person name="Kutyna D.R."/>
            <person name="Borneman A.R."/>
        </authorList>
    </citation>
    <scope>NUCLEOTIDE SEQUENCE [LARGE SCALE GENOMIC DNA]</scope>
    <source>
        <strain evidence="12">AWRI3579</strain>
    </source>
</reference>
<dbReference type="Proteomes" id="UP000095728">
    <property type="component" value="Unassembled WGS sequence"/>
</dbReference>
<evidence type="ECO:0000256" key="8">
    <source>
        <dbReference type="ARBA" id="ARBA00045670"/>
    </source>
</evidence>
<keyword evidence="7 9" id="KW-0472">Membrane</keyword>
<feature type="transmembrane region" description="Helical" evidence="10">
    <location>
        <begin position="15"/>
        <end position="34"/>
    </location>
</feature>
<keyword evidence="4 9" id="KW-0256">Endoplasmic reticulum</keyword>
<protein>
    <recommendedName>
        <fullName evidence="9">Signal peptidase subunit 3</fullName>
    </recommendedName>
</protein>
<evidence type="ECO:0000256" key="1">
    <source>
        <dbReference type="ARBA" id="ARBA00004648"/>
    </source>
</evidence>
<dbReference type="EMBL" id="LPNM01000007">
    <property type="protein sequence ID" value="OEJ85678.1"/>
    <property type="molecule type" value="Genomic_DNA"/>
</dbReference>
<organism evidence="11 12">
    <name type="scientific">Hanseniaspora osmophila</name>
    <dbReference type="NCBI Taxonomy" id="56408"/>
    <lineage>
        <taxon>Eukaryota</taxon>
        <taxon>Fungi</taxon>
        <taxon>Dikarya</taxon>
        <taxon>Ascomycota</taxon>
        <taxon>Saccharomycotina</taxon>
        <taxon>Saccharomycetes</taxon>
        <taxon>Saccharomycodales</taxon>
        <taxon>Saccharomycodaceae</taxon>
        <taxon>Hanseniaspora</taxon>
    </lineage>
</organism>
<dbReference type="FunCoup" id="A0A1E5RFJ2">
    <property type="interactions" value="429"/>
</dbReference>
<dbReference type="OrthoDB" id="10261524at2759"/>
<dbReference type="InterPro" id="IPR007653">
    <property type="entry name" value="SPC3"/>
</dbReference>
<comment type="subcellular location">
    <subcellularLocation>
        <location evidence="1">Endoplasmic reticulum membrane</location>
        <topology evidence="1">Single-pass type II membrane protein</topology>
    </subcellularLocation>
</comment>
<comment type="caution">
    <text evidence="11">The sequence shown here is derived from an EMBL/GenBank/DDBJ whole genome shotgun (WGS) entry which is preliminary data.</text>
</comment>
<evidence type="ECO:0000313" key="12">
    <source>
        <dbReference type="Proteomes" id="UP000095728"/>
    </source>
</evidence>
<sequence>MFSLNQRFQSVTNTALTYCVLLIALVIALTQLQLSVHNKVYDSIPLSNFHINNIQTNIRSSRMFGGSNKQNMKLKFDLSTDLSSLWTWNTKQVFVYLTGEYQDSTGSKIGKSTGKVTFWDKIITQKEDAVLDMENIVSKYSVWDKNSQLKDKIINVKLQWNIQPYVGPLNFGEIVVPKELLPNTVFTVPDVKRKSVKA</sequence>
<evidence type="ECO:0000256" key="6">
    <source>
        <dbReference type="ARBA" id="ARBA00022989"/>
    </source>
</evidence>
<evidence type="ECO:0000256" key="10">
    <source>
        <dbReference type="SAM" id="Phobius"/>
    </source>
</evidence>